<gene>
    <name evidence="3" type="ORF">SAMN04488696_2747</name>
</gene>
<dbReference type="Pfam" id="PF02719">
    <property type="entry name" value="Polysacc_synt_2"/>
    <property type="match status" value="1"/>
</dbReference>
<dbReference type="OrthoDB" id="4907at2157"/>
<sequence length="327" mass="37115">MQLETDASLFEGKNILLTGGTGSFGKKFTEIVLSECNPNSLRIYSRGEFNQYQMKQEFSDKRLRFLIGDVRDRDRLYRAMNGIDIVIHAAALKQVPACEYNPIEAVKTNIDGSVNVIDAAIDNAVEKVMAISTDKAVHPVNLYGATKMVAEKMFIQGNTYTGKGRTRFSCVRYGNVIGSRGSVIPLFNEQKKEGILTITDERMTRFWLTLDQGIRFVLNSIQRMQGGEIFIPKIPSMKISDLADAIAPEATKKFTGIRPGEKLHEIMITEDESRHTKEFAEHFVIEPEFSFWKKENTLSGKSLPENYRYSSDINDKWLTSDELKRML</sequence>
<protein>
    <submittedName>
        <fullName evidence="3">UDP-N-acetylglucosamine 4,6-dehydratase (Inverting)</fullName>
    </submittedName>
</protein>
<dbReference type="PANTHER" id="PTHR43318">
    <property type="entry name" value="UDP-N-ACETYLGLUCOSAMINE 4,6-DEHYDRATASE"/>
    <property type="match status" value="1"/>
</dbReference>
<dbReference type="InterPro" id="IPR036291">
    <property type="entry name" value="NAD(P)-bd_dom_sf"/>
</dbReference>
<dbReference type="InterPro" id="IPR020025">
    <property type="entry name" value="PseB"/>
</dbReference>
<dbReference type="InterPro" id="IPR051203">
    <property type="entry name" value="Polysaccharide_Synthase-Rel"/>
</dbReference>
<dbReference type="RefSeq" id="WP_091937907.1">
    <property type="nucleotide sequence ID" value="NZ_FOUJ01000007.1"/>
</dbReference>
<feature type="domain" description="Polysaccharide biosynthesis protein CapD-like" evidence="2">
    <location>
        <begin position="15"/>
        <end position="286"/>
    </location>
</feature>
<dbReference type="InterPro" id="IPR003869">
    <property type="entry name" value="Polysac_CapD-like"/>
</dbReference>
<evidence type="ECO:0000313" key="4">
    <source>
        <dbReference type="Proteomes" id="UP000198535"/>
    </source>
</evidence>
<name>A0A1I4UJJ7_9EURY</name>
<evidence type="ECO:0000259" key="2">
    <source>
        <dbReference type="Pfam" id="PF02719"/>
    </source>
</evidence>
<dbReference type="SUPFAM" id="SSF51735">
    <property type="entry name" value="NAD(P)-binding Rossmann-fold domains"/>
    <property type="match status" value="1"/>
</dbReference>
<organism evidence="3 4">
    <name type="scientific">Methanolobus profundi</name>
    <dbReference type="NCBI Taxonomy" id="487685"/>
    <lineage>
        <taxon>Archaea</taxon>
        <taxon>Methanobacteriati</taxon>
        <taxon>Methanobacteriota</taxon>
        <taxon>Stenosarchaea group</taxon>
        <taxon>Methanomicrobia</taxon>
        <taxon>Methanosarcinales</taxon>
        <taxon>Methanosarcinaceae</taxon>
        <taxon>Methanolobus</taxon>
    </lineage>
</organism>
<dbReference type="PANTHER" id="PTHR43318:SF2">
    <property type="entry name" value="UDP-N-ACETYLGLUCOSAMINE 4,6-DEHYDRATASE (INVERTING)"/>
    <property type="match status" value="1"/>
</dbReference>
<keyword evidence="4" id="KW-1185">Reference proteome</keyword>
<evidence type="ECO:0000256" key="1">
    <source>
        <dbReference type="ARBA" id="ARBA00007430"/>
    </source>
</evidence>
<dbReference type="STRING" id="487685.SAMN04488696_2747"/>
<proteinExistence type="inferred from homology"/>
<reference evidence="4" key="1">
    <citation type="submission" date="2016-10" db="EMBL/GenBank/DDBJ databases">
        <authorList>
            <person name="Varghese N."/>
            <person name="Submissions S."/>
        </authorList>
    </citation>
    <scope>NUCLEOTIDE SEQUENCE [LARGE SCALE GENOMIC DNA]</scope>
    <source>
        <strain evidence="4">Mob M</strain>
    </source>
</reference>
<dbReference type="Gene3D" id="3.40.50.720">
    <property type="entry name" value="NAD(P)-binding Rossmann-like Domain"/>
    <property type="match status" value="1"/>
</dbReference>
<dbReference type="EMBL" id="FOUJ01000007">
    <property type="protein sequence ID" value="SFM89157.1"/>
    <property type="molecule type" value="Genomic_DNA"/>
</dbReference>
<dbReference type="AlphaFoldDB" id="A0A1I4UJJ7"/>
<accession>A0A1I4UJJ7</accession>
<dbReference type="CDD" id="cd05237">
    <property type="entry name" value="UDP_invert_4-6DH_SDR_e"/>
    <property type="match status" value="1"/>
</dbReference>
<dbReference type="Proteomes" id="UP000198535">
    <property type="component" value="Unassembled WGS sequence"/>
</dbReference>
<evidence type="ECO:0000313" key="3">
    <source>
        <dbReference type="EMBL" id="SFM89157.1"/>
    </source>
</evidence>
<comment type="similarity">
    <text evidence="1">Belongs to the polysaccharide synthase family.</text>
</comment>
<dbReference type="NCBIfam" id="TIGR03589">
    <property type="entry name" value="PseB"/>
    <property type="match status" value="1"/>
</dbReference>